<proteinExistence type="predicted"/>
<protein>
    <submittedName>
        <fullName evidence="1">Uncharacterized protein</fullName>
    </submittedName>
</protein>
<sequence>MFIHVKNRAVFAWCNQEGIRLTIYAWHAFGNMTSRPCGPSNYPAPRGLNLSSSLAQQCSLVKDGHGT</sequence>
<comment type="caution">
    <text evidence="1">The sequence shown here is derived from an EMBL/GenBank/DDBJ whole genome shotgun (WGS) entry which is preliminary data.</text>
</comment>
<organism evidence="1 2">
    <name type="scientific">Agaricus bisporus var. burnettii</name>
    <dbReference type="NCBI Taxonomy" id="192524"/>
    <lineage>
        <taxon>Eukaryota</taxon>
        <taxon>Fungi</taxon>
        <taxon>Dikarya</taxon>
        <taxon>Basidiomycota</taxon>
        <taxon>Agaricomycotina</taxon>
        <taxon>Agaricomycetes</taxon>
        <taxon>Agaricomycetidae</taxon>
        <taxon>Agaricales</taxon>
        <taxon>Agaricineae</taxon>
        <taxon>Agaricaceae</taxon>
        <taxon>Agaricus</taxon>
    </lineage>
</organism>
<evidence type="ECO:0000313" key="1">
    <source>
        <dbReference type="EMBL" id="KAF7782936.1"/>
    </source>
</evidence>
<dbReference type="EMBL" id="JABXXO010000003">
    <property type="protein sequence ID" value="KAF7782936.1"/>
    <property type="molecule type" value="Genomic_DNA"/>
</dbReference>
<name>A0A8H7F8V0_AGABI</name>
<reference evidence="1 2" key="1">
    <citation type="journal article" name="Sci. Rep.">
        <title>Telomere-to-telomere assembled and centromere annotated genomes of the two main subspecies of the button mushroom Agaricus bisporus reveal especially polymorphic chromosome ends.</title>
        <authorList>
            <person name="Sonnenberg A.S.M."/>
            <person name="Sedaghat-Telgerd N."/>
            <person name="Lavrijssen B."/>
            <person name="Ohm R.A."/>
            <person name="Hendrickx P.M."/>
            <person name="Scholtmeijer K."/>
            <person name="Baars J.J.P."/>
            <person name="van Peer A."/>
        </authorList>
    </citation>
    <scope>NUCLEOTIDE SEQUENCE [LARGE SCALE GENOMIC DNA]</scope>
    <source>
        <strain evidence="1 2">H119_p4</strain>
    </source>
</reference>
<evidence type="ECO:0000313" key="2">
    <source>
        <dbReference type="Proteomes" id="UP000629468"/>
    </source>
</evidence>
<gene>
    <name evidence="1" type="ORF">Agabi119p4_2312</name>
</gene>
<dbReference type="Proteomes" id="UP000629468">
    <property type="component" value="Unassembled WGS sequence"/>
</dbReference>
<accession>A0A8H7F8V0</accession>
<dbReference type="AlphaFoldDB" id="A0A8H7F8V0"/>